<gene>
    <name evidence="1" type="ORF">O0R52_13630</name>
</gene>
<sequence length="29" mass="3478">MKIRANGVDEYQALQAIEYHLQKNKFIKK</sequence>
<keyword evidence="2" id="KW-1185">Reference proteome</keyword>
<reference evidence="1" key="1">
    <citation type="submission" date="2022-12" db="EMBL/GenBank/DDBJ databases">
        <title>Genomic of Bacillus halotolerans.</title>
        <authorList>
            <person name="Xu G."/>
            <person name="Ding Y."/>
        </authorList>
    </citation>
    <scope>NUCLEOTIDE SEQUENCE</scope>
    <source>
        <strain evidence="1">B13</strain>
    </source>
</reference>
<evidence type="ECO:0000313" key="1">
    <source>
        <dbReference type="EMBL" id="WAT20022.1"/>
    </source>
</evidence>
<accession>A0ABY7HX05</accession>
<proteinExistence type="predicted"/>
<dbReference type="Proteomes" id="UP001164713">
    <property type="component" value="Chromosome"/>
</dbReference>
<organism evidence="1 2">
    <name type="scientific">Bacillus halotolerans</name>
    <dbReference type="NCBI Taxonomy" id="260554"/>
    <lineage>
        <taxon>Bacteria</taxon>
        <taxon>Bacillati</taxon>
        <taxon>Bacillota</taxon>
        <taxon>Bacilli</taxon>
        <taxon>Bacillales</taxon>
        <taxon>Bacillaceae</taxon>
        <taxon>Bacillus</taxon>
    </lineage>
</organism>
<name>A0ABY7HX05_9BACI</name>
<protein>
    <submittedName>
        <fullName evidence="1">Uncharacterized protein</fullName>
    </submittedName>
</protein>
<dbReference type="EMBL" id="CP114066">
    <property type="protein sequence ID" value="WAT20022.1"/>
    <property type="molecule type" value="Genomic_DNA"/>
</dbReference>
<evidence type="ECO:0000313" key="2">
    <source>
        <dbReference type="Proteomes" id="UP001164713"/>
    </source>
</evidence>
<dbReference type="RefSeq" id="WP_255204710.1">
    <property type="nucleotide sequence ID" value="NZ_JAUKVJ010000003.1"/>
</dbReference>